<keyword evidence="2" id="KW-1185">Reference proteome</keyword>
<evidence type="ECO:0000313" key="1">
    <source>
        <dbReference type="EMBL" id="CAG7661364.1"/>
    </source>
</evidence>
<gene>
    <name evidence="1" type="ORF">AFUS01_LOCUS1398</name>
</gene>
<proteinExistence type="predicted"/>
<sequence length="14" mass="1702">MTRFLNQQSKKAFC</sequence>
<dbReference type="EMBL" id="CAJVCH010007650">
    <property type="protein sequence ID" value="CAG7661364.1"/>
    <property type="molecule type" value="Genomic_DNA"/>
</dbReference>
<accession>A0A8J2IZI0</accession>
<feature type="non-terminal residue" evidence="1">
    <location>
        <position position="1"/>
    </location>
</feature>
<organism evidence="1 2">
    <name type="scientific">Allacma fusca</name>
    <dbReference type="NCBI Taxonomy" id="39272"/>
    <lineage>
        <taxon>Eukaryota</taxon>
        <taxon>Metazoa</taxon>
        <taxon>Ecdysozoa</taxon>
        <taxon>Arthropoda</taxon>
        <taxon>Hexapoda</taxon>
        <taxon>Collembola</taxon>
        <taxon>Symphypleona</taxon>
        <taxon>Sminthuridae</taxon>
        <taxon>Allacma</taxon>
    </lineage>
</organism>
<name>A0A8J2IZI0_9HEXA</name>
<protein>
    <submittedName>
        <fullName evidence="1">Uncharacterized protein</fullName>
    </submittedName>
</protein>
<evidence type="ECO:0000313" key="2">
    <source>
        <dbReference type="Proteomes" id="UP000708208"/>
    </source>
</evidence>
<comment type="caution">
    <text evidence="1">The sequence shown here is derived from an EMBL/GenBank/DDBJ whole genome shotgun (WGS) entry which is preliminary data.</text>
</comment>
<dbReference type="Proteomes" id="UP000708208">
    <property type="component" value="Unassembled WGS sequence"/>
</dbReference>
<reference evidence="1" key="1">
    <citation type="submission" date="2021-06" db="EMBL/GenBank/DDBJ databases">
        <authorList>
            <person name="Hodson N. C."/>
            <person name="Mongue J. A."/>
            <person name="Jaron S. K."/>
        </authorList>
    </citation>
    <scope>NUCLEOTIDE SEQUENCE</scope>
</reference>